<evidence type="ECO:0000256" key="1">
    <source>
        <dbReference type="SAM" id="Phobius"/>
    </source>
</evidence>
<evidence type="ECO:0000313" key="2">
    <source>
        <dbReference type="EMBL" id="TMW58156.1"/>
    </source>
</evidence>
<dbReference type="EMBL" id="SPLM01000112">
    <property type="protein sequence ID" value="TMW58156.1"/>
    <property type="molecule type" value="Genomic_DNA"/>
</dbReference>
<accession>A0A8K1FDC0</accession>
<sequence>MMNELMDQASRVDSRLVSARTASIKATRAWQRVQIELKGELSIQRLDSMREYIRETNWQRVLLVFLVTPLPALIAITVIDCSPLASPENGPIGNHVYWIRMVVVIFILGLGVLQHARCCIPQLPMSHLEWLVVSFIASHGSVPLSYCVSLLIGFPVPFSLVVNASIAYPIALASLWLLWHKAVRANPQLKSNLYRQMLVLMGQVLMMFVFPLYFFVFKLLPPRGQPAFTLLIPIIKLGLKNYFNATLKDVDDIKPAFIVFNIDLFSALYVANCLQASQSKTNLAIVMAVDVAQMALSMYELRRMMKQIQSLVRLDKFDGSLLDLCVVVSGKPGVQAQFEQRTSSFRPFWRVNTRIFAISTRQILPASPSVATVQEALAAADFKPVDAAALMHKITKVLYMVEFYLLIEFAEVMIPIIYCIYMVVMSHLPNRAYYPQLATLTSEQMLQSITTVILYAALELLSLLVLLWLIHWQVQLPTPHLLAFALEKQRVIVHSSLVVWILYIIQQSLQHSGTDFSLRFEWLKQSKNL</sequence>
<name>A0A8K1FDC0_PYTOL</name>
<dbReference type="Proteomes" id="UP000794436">
    <property type="component" value="Unassembled WGS sequence"/>
</dbReference>
<feature type="transmembrane region" description="Helical" evidence="1">
    <location>
        <begin position="97"/>
        <end position="116"/>
    </location>
</feature>
<keyword evidence="1" id="KW-0472">Membrane</keyword>
<feature type="transmembrane region" description="Helical" evidence="1">
    <location>
        <begin position="445"/>
        <end position="470"/>
    </location>
</feature>
<evidence type="ECO:0000313" key="3">
    <source>
        <dbReference type="Proteomes" id="UP000794436"/>
    </source>
</evidence>
<dbReference type="OrthoDB" id="90939at2759"/>
<protein>
    <submittedName>
        <fullName evidence="2">Uncharacterized protein</fullName>
    </submittedName>
</protein>
<keyword evidence="1" id="KW-1133">Transmembrane helix</keyword>
<gene>
    <name evidence="2" type="ORF">Poli38472_011744</name>
</gene>
<comment type="caution">
    <text evidence="2">The sequence shown here is derived from an EMBL/GenBank/DDBJ whole genome shotgun (WGS) entry which is preliminary data.</text>
</comment>
<reference evidence="2" key="1">
    <citation type="submission" date="2019-03" db="EMBL/GenBank/DDBJ databases">
        <title>Long read genome sequence of the mycoparasitic Pythium oligandrum ATCC 38472 isolated from sugarbeet rhizosphere.</title>
        <authorList>
            <person name="Gaulin E."/>
        </authorList>
    </citation>
    <scope>NUCLEOTIDE SEQUENCE</scope>
    <source>
        <strain evidence="2">ATCC 38472_TT</strain>
    </source>
</reference>
<feature type="transmembrane region" description="Helical" evidence="1">
    <location>
        <begin position="158"/>
        <end position="178"/>
    </location>
</feature>
<feature type="transmembrane region" description="Helical" evidence="1">
    <location>
        <begin position="403"/>
        <end position="425"/>
    </location>
</feature>
<organism evidence="2 3">
    <name type="scientific">Pythium oligandrum</name>
    <name type="common">Mycoparasitic fungus</name>
    <dbReference type="NCBI Taxonomy" id="41045"/>
    <lineage>
        <taxon>Eukaryota</taxon>
        <taxon>Sar</taxon>
        <taxon>Stramenopiles</taxon>
        <taxon>Oomycota</taxon>
        <taxon>Peronosporomycetes</taxon>
        <taxon>Pythiales</taxon>
        <taxon>Pythiaceae</taxon>
        <taxon>Pythium</taxon>
    </lineage>
</organism>
<feature type="transmembrane region" description="Helical" evidence="1">
    <location>
        <begin position="198"/>
        <end position="220"/>
    </location>
</feature>
<feature type="transmembrane region" description="Helical" evidence="1">
    <location>
        <begin position="226"/>
        <end position="243"/>
    </location>
</feature>
<keyword evidence="1" id="KW-0812">Transmembrane</keyword>
<feature type="transmembrane region" description="Helical" evidence="1">
    <location>
        <begin position="61"/>
        <end position="85"/>
    </location>
</feature>
<feature type="transmembrane region" description="Helical" evidence="1">
    <location>
        <begin position="128"/>
        <end position="152"/>
    </location>
</feature>
<feature type="transmembrane region" description="Helical" evidence="1">
    <location>
        <begin position="491"/>
        <end position="509"/>
    </location>
</feature>
<proteinExistence type="predicted"/>
<dbReference type="AlphaFoldDB" id="A0A8K1FDC0"/>
<keyword evidence="3" id="KW-1185">Reference proteome</keyword>